<evidence type="ECO:0000256" key="3">
    <source>
        <dbReference type="ARBA" id="ARBA00022741"/>
    </source>
</evidence>
<keyword evidence="5" id="KW-0067">ATP-binding</keyword>
<dbReference type="InterPro" id="IPR011611">
    <property type="entry name" value="PfkB_dom"/>
</dbReference>
<keyword evidence="4 8" id="KW-0418">Kinase</keyword>
<dbReference type="CDD" id="cd01164">
    <property type="entry name" value="FruK_PfkB_like"/>
    <property type="match status" value="1"/>
</dbReference>
<dbReference type="GO" id="GO:0005524">
    <property type="term" value="F:ATP binding"/>
    <property type="evidence" value="ECO:0007669"/>
    <property type="project" value="UniProtKB-KW"/>
</dbReference>
<evidence type="ECO:0000256" key="1">
    <source>
        <dbReference type="ARBA" id="ARBA00010688"/>
    </source>
</evidence>
<protein>
    <submittedName>
        <fullName evidence="8">1-phosphofructokinase</fullName>
    </submittedName>
</protein>
<evidence type="ECO:0000313" key="9">
    <source>
        <dbReference type="Proteomes" id="UP000198822"/>
    </source>
</evidence>
<keyword evidence="9" id="KW-1185">Reference proteome</keyword>
<evidence type="ECO:0000259" key="7">
    <source>
        <dbReference type="Pfam" id="PF00294"/>
    </source>
</evidence>
<dbReference type="PANTHER" id="PTHR46566:SF5">
    <property type="entry name" value="1-PHOSPHOFRUCTOKINASE"/>
    <property type="match status" value="1"/>
</dbReference>
<evidence type="ECO:0000256" key="2">
    <source>
        <dbReference type="ARBA" id="ARBA00022679"/>
    </source>
</evidence>
<dbReference type="AlphaFoldDB" id="A0A1G7ZXQ7"/>
<dbReference type="PROSITE" id="PS00584">
    <property type="entry name" value="PFKB_KINASES_2"/>
    <property type="match status" value="1"/>
</dbReference>
<proteinExistence type="inferred from homology"/>
<dbReference type="EMBL" id="LT629695">
    <property type="protein sequence ID" value="SDH13396.1"/>
    <property type="molecule type" value="Genomic_DNA"/>
</dbReference>
<keyword evidence="2 6" id="KW-0808">Transferase</keyword>
<name>A0A1G7ZXQ7_9MICO</name>
<reference evidence="9" key="1">
    <citation type="submission" date="2016-10" db="EMBL/GenBank/DDBJ databases">
        <authorList>
            <person name="Varghese N."/>
            <person name="Submissions S."/>
        </authorList>
    </citation>
    <scope>NUCLEOTIDE SEQUENCE [LARGE SCALE GENOMIC DNA]</scope>
    <source>
        <strain evidence="9">DSM 22002</strain>
    </source>
</reference>
<dbReference type="OrthoDB" id="9801219at2"/>
<sequence>MILTITLHPSIDRTVELGAALEVGGVARAHGRATEEPAGKGVNVTRTLLAAGTASTAIVVADAHDRLVASLEGLDVPTRAVAVHAPVRQNLAIVDPDGTTTKVNESGGAVDARVLDALLDVVDELATKASWVVIAGSLPPGTDVGVIAAIVRAVRQADGARIAVDTSGPALAAAIDAGVDLVKPNETELAELLGLDPHALDEPAAAVAAAHDLTARVPTVLLTLGADGAALVTADGGWRAAPPPTVVRSTVGAGDATLAGYLHAEHRGHDHAARLAQAVAHGSAAAALPGTGIPTLDQADASRVAVHPIGHQATTH</sequence>
<dbReference type="Proteomes" id="UP000198822">
    <property type="component" value="Chromosome I"/>
</dbReference>
<accession>A0A1G7ZXQ7</accession>
<gene>
    <name evidence="8" type="ORF">SAMN04489720_0158</name>
</gene>
<dbReference type="GO" id="GO:0005829">
    <property type="term" value="C:cytosol"/>
    <property type="evidence" value="ECO:0007669"/>
    <property type="project" value="TreeGrafter"/>
</dbReference>
<feature type="domain" description="Carbohydrate kinase PfkB" evidence="7">
    <location>
        <begin position="29"/>
        <end position="294"/>
    </location>
</feature>
<evidence type="ECO:0000313" key="8">
    <source>
        <dbReference type="EMBL" id="SDH13396.1"/>
    </source>
</evidence>
<evidence type="ECO:0000256" key="6">
    <source>
        <dbReference type="PIRNR" id="PIRNR000535"/>
    </source>
</evidence>
<dbReference type="Pfam" id="PF00294">
    <property type="entry name" value="PfkB"/>
    <property type="match status" value="1"/>
</dbReference>
<dbReference type="NCBIfam" id="TIGR03168">
    <property type="entry name" value="1-PFK"/>
    <property type="match status" value="1"/>
</dbReference>
<comment type="similarity">
    <text evidence="1">Belongs to the carbohydrate kinase PfkB family.</text>
</comment>
<dbReference type="InterPro" id="IPR017583">
    <property type="entry name" value="Tagatose/fructose_Pkinase"/>
</dbReference>
<dbReference type="PANTHER" id="PTHR46566">
    <property type="entry name" value="1-PHOSPHOFRUCTOKINASE-RELATED"/>
    <property type="match status" value="1"/>
</dbReference>
<dbReference type="RefSeq" id="WP_092501588.1">
    <property type="nucleotide sequence ID" value="NZ_LT629695.1"/>
</dbReference>
<evidence type="ECO:0000256" key="4">
    <source>
        <dbReference type="ARBA" id="ARBA00022777"/>
    </source>
</evidence>
<dbReference type="GO" id="GO:0008443">
    <property type="term" value="F:phosphofructokinase activity"/>
    <property type="evidence" value="ECO:0007669"/>
    <property type="project" value="TreeGrafter"/>
</dbReference>
<dbReference type="Gene3D" id="3.40.1190.20">
    <property type="match status" value="1"/>
</dbReference>
<dbReference type="InterPro" id="IPR029056">
    <property type="entry name" value="Ribokinase-like"/>
</dbReference>
<keyword evidence="3" id="KW-0547">Nucleotide-binding</keyword>
<dbReference type="SUPFAM" id="SSF53613">
    <property type="entry name" value="Ribokinase-like"/>
    <property type="match status" value="1"/>
</dbReference>
<dbReference type="STRING" id="399736.SAMN04489720_0158"/>
<dbReference type="InterPro" id="IPR002173">
    <property type="entry name" value="Carboh/pur_kinase_PfkB_CS"/>
</dbReference>
<evidence type="ECO:0000256" key="5">
    <source>
        <dbReference type="ARBA" id="ARBA00022840"/>
    </source>
</evidence>
<dbReference type="PIRSF" id="PIRSF000535">
    <property type="entry name" value="1PFK/6PFK/LacC"/>
    <property type="match status" value="1"/>
</dbReference>
<organism evidence="8 9">
    <name type="scientific">Agrococcus jejuensis</name>
    <dbReference type="NCBI Taxonomy" id="399736"/>
    <lineage>
        <taxon>Bacteria</taxon>
        <taxon>Bacillati</taxon>
        <taxon>Actinomycetota</taxon>
        <taxon>Actinomycetes</taxon>
        <taxon>Micrococcales</taxon>
        <taxon>Microbacteriaceae</taxon>
        <taxon>Agrococcus</taxon>
    </lineage>
</organism>